<protein>
    <submittedName>
        <fullName evidence="2">Uncharacterized protein</fullName>
    </submittedName>
</protein>
<dbReference type="AlphaFoldDB" id="A0A388SZC0"/>
<evidence type="ECO:0000313" key="3">
    <source>
        <dbReference type="Proteomes" id="UP000265354"/>
    </source>
</evidence>
<sequence>MSERSALTRLTGNGNGNGECGEKDCPNVYRDETDGGIVVQGDHCAAFQPPAGEALVKIPEDVLREAVRALGW</sequence>
<feature type="region of interest" description="Disordered" evidence="1">
    <location>
        <begin position="1"/>
        <end position="23"/>
    </location>
</feature>
<comment type="caution">
    <text evidence="2">The sequence shown here is derived from an EMBL/GenBank/DDBJ whole genome shotgun (WGS) entry which is preliminary data.</text>
</comment>
<dbReference type="EMBL" id="BGZL01000008">
    <property type="protein sequence ID" value="GBQ01879.1"/>
    <property type="molecule type" value="Genomic_DNA"/>
</dbReference>
<accession>A0A388SZC0</accession>
<evidence type="ECO:0000313" key="2">
    <source>
        <dbReference type="EMBL" id="GBQ01879.1"/>
    </source>
</evidence>
<name>A0A388SZC0_9ACTN</name>
<dbReference type="Proteomes" id="UP000265354">
    <property type="component" value="Unassembled WGS sequence"/>
</dbReference>
<gene>
    <name evidence="2" type="ORF">SSP531S_33280</name>
</gene>
<reference evidence="2 3" key="1">
    <citation type="submission" date="2018-07" db="EMBL/GenBank/DDBJ databases">
        <title>Whole Genome Shotgun Sequence of Streptomyces spongiicola strain 531S.</title>
        <authorList>
            <person name="Dohra H."/>
            <person name="Kodani S."/>
        </authorList>
    </citation>
    <scope>NUCLEOTIDE SEQUENCE [LARGE SCALE GENOMIC DNA]</scope>
    <source>
        <strain evidence="2 3">531S</strain>
    </source>
</reference>
<organism evidence="2 3">
    <name type="scientific">Streptomyces spongiicola</name>
    <dbReference type="NCBI Taxonomy" id="1690221"/>
    <lineage>
        <taxon>Bacteria</taxon>
        <taxon>Bacillati</taxon>
        <taxon>Actinomycetota</taxon>
        <taxon>Actinomycetes</taxon>
        <taxon>Kitasatosporales</taxon>
        <taxon>Streptomycetaceae</taxon>
        <taxon>Streptomyces</taxon>
    </lineage>
</organism>
<dbReference type="RefSeq" id="WP_116427948.1">
    <property type="nucleotide sequence ID" value="NZ_BGZL01000008.1"/>
</dbReference>
<evidence type="ECO:0000256" key="1">
    <source>
        <dbReference type="SAM" id="MobiDB-lite"/>
    </source>
</evidence>
<proteinExistence type="predicted"/>